<organism evidence="8 9">
    <name type="scientific">Nocardia aobensis</name>
    <dbReference type="NCBI Taxonomy" id="257277"/>
    <lineage>
        <taxon>Bacteria</taxon>
        <taxon>Bacillati</taxon>
        <taxon>Actinomycetota</taxon>
        <taxon>Actinomycetes</taxon>
        <taxon>Mycobacteriales</taxon>
        <taxon>Nocardiaceae</taxon>
        <taxon>Nocardia</taxon>
    </lineage>
</organism>
<dbReference type="SUPFAM" id="SSF50129">
    <property type="entry name" value="GroES-like"/>
    <property type="match status" value="1"/>
</dbReference>
<dbReference type="InterPro" id="IPR020843">
    <property type="entry name" value="ER"/>
</dbReference>
<sequence length="351" mass="36186">MKAALFYGKEDIRVEEVPDPSRPGSGQVKLRNAFSGICGSDLHFYYFPEALPWDVHQCHPLTGATLPQVLGHEFSGTVVEIGEGVTDVKVGDRAAVFPLAVSCGQCVACQRGLPFSCPMMGSLGASAPGGGLSEFTTVHASALHLLPDNVDLRMGALVEPMAVGWHGVARTGVQAGGTALIAGAGPIGIGAWFAFKARGVEKVLVSEPSADRRKIIAALGATVVDPVNEDLGAAIAELTDGAGVDVAVEAAGAGAAITSAVASLAPGGRVVVVSLHEHPMEFNPTHLMMGETEIVGAVGYRPEEFDAVIAAMADGIYDTTGWVEEISLEGVVDAIRALRTGTGAKVLIRAK</sequence>
<dbReference type="PROSITE" id="PS00059">
    <property type="entry name" value="ADH_ZINC"/>
    <property type="match status" value="1"/>
</dbReference>
<keyword evidence="5" id="KW-0560">Oxidoreductase</keyword>
<dbReference type="InterPro" id="IPR036291">
    <property type="entry name" value="NAD(P)-bd_dom_sf"/>
</dbReference>
<comment type="caution">
    <text evidence="8">The sequence shown here is derived from an EMBL/GenBank/DDBJ whole genome shotgun (WGS) entry which is preliminary data.</text>
</comment>
<feature type="domain" description="Enoyl reductase (ER)" evidence="7">
    <location>
        <begin position="8"/>
        <end position="348"/>
    </location>
</feature>
<gene>
    <name evidence="8" type="ORF">ACFYU5_08930</name>
</gene>
<dbReference type="InterPro" id="IPR013149">
    <property type="entry name" value="ADH-like_C"/>
</dbReference>
<name>A0ABW6NZG0_9NOCA</name>
<comment type="similarity">
    <text evidence="2 6">Belongs to the zinc-containing alcohol dehydrogenase family.</text>
</comment>
<keyword evidence="3 6" id="KW-0479">Metal-binding</keyword>
<evidence type="ECO:0000256" key="6">
    <source>
        <dbReference type="RuleBase" id="RU361277"/>
    </source>
</evidence>
<dbReference type="InterPro" id="IPR002328">
    <property type="entry name" value="ADH_Zn_CS"/>
</dbReference>
<dbReference type="EMBL" id="JBIAMT010000002">
    <property type="protein sequence ID" value="MFF0496513.1"/>
    <property type="molecule type" value="Genomic_DNA"/>
</dbReference>
<evidence type="ECO:0000256" key="4">
    <source>
        <dbReference type="ARBA" id="ARBA00022833"/>
    </source>
</evidence>
<dbReference type="PANTHER" id="PTHR43161">
    <property type="entry name" value="SORBITOL DEHYDROGENASE"/>
    <property type="match status" value="1"/>
</dbReference>
<evidence type="ECO:0000256" key="3">
    <source>
        <dbReference type="ARBA" id="ARBA00022723"/>
    </source>
</evidence>
<proteinExistence type="inferred from homology"/>
<dbReference type="SMART" id="SM00829">
    <property type="entry name" value="PKS_ER"/>
    <property type="match status" value="1"/>
</dbReference>
<dbReference type="Gene3D" id="3.40.50.720">
    <property type="entry name" value="NAD(P)-binding Rossmann-like Domain"/>
    <property type="match status" value="1"/>
</dbReference>
<evidence type="ECO:0000256" key="5">
    <source>
        <dbReference type="ARBA" id="ARBA00023002"/>
    </source>
</evidence>
<evidence type="ECO:0000313" key="8">
    <source>
        <dbReference type="EMBL" id="MFF0496513.1"/>
    </source>
</evidence>
<dbReference type="Proteomes" id="UP001601442">
    <property type="component" value="Unassembled WGS sequence"/>
</dbReference>
<dbReference type="RefSeq" id="WP_387391912.1">
    <property type="nucleotide sequence ID" value="NZ_JBIAMT010000002.1"/>
</dbReference>
<keyword evidence="9" id="KW-1185">Reference proteome</keyword>
<protein>
    <submittedName>
        <fullName evidence="8">Zinc-binding dehydrogenase</fullName>
    </submittedName>
</protein>
<evidence type="ECO:0000313" key="9">
    <source>
        <dbReference type="Proteomes" id="UP001601442"/>
    </source>
</evidence>
<evidence type="ECO:0000256" key="1">
    <source>
        <dbReference type="ARBA" id="ARBA00001947"/>
    </source>
</evidence>
<evidence type="ECO:0000256" key="2">
    <source>
        <dbReference type="ARBA" id="ARBA00008072"/>
    </source>
</evidence>
<keyword evidence="4 6" id="KW-0862">Zinc</keyword>
<dbReference type="InterPro" id="IPR011032">
    <property type="entry name" value="GroES-like_sf"/>
</dbReference>
<comment type="cofactor">
    <cofactor evidence="1 6">
        <name>Zn(2+)</name>
        <dbReference type="ChEBI" id="CHEBI:29105"/>
    </cofactor>
</comment>
<evidence type="ECO:0000259" key="7">
    <source>
        <dbReference type="SMART" id="SM00829"/>
    </source>
</evidence>
<dbReference type="PANTHER" id="PTHR43161:SF23">
    <property type="entry name" value="(R,R)-BUTANEDIOL DEHYDROGENASE-RELATED"/>
    <property type="match status" value="1"/>
</dbReference>
<dbReference type="Pfam" id="PF00107">
    <property type="entry name" value="ADH_zinc_N"/>
    <property type="match status" value="1"/>
</dbReference>
<dbReference type="Gene3D" id="3.90.180.10">
    <property type="entry name" value="Medium-chain alcohol dehydrogenases, catalytic domain"/>
    <property type="match status" value="1"/>
</dbReference>
<reference evidence="8 9" key="1">
    <citation type="submission" date="2024-10" db="EMBL/GenBank/DDBJ databases">
        <title>The Natural Products Discovery Center: Release of the First 8490 Sequenced Strains for Exploring Actinobacteria Biosynthetic Diversity.</title>
        <authorList>
            <person name="Kalkreuter E."/>
            <person name="Kautsar S.A."/>
            <person name="Yang D."/>
            <person name="Bader C.D."/>
            <person name="Teijaro C.N."/>
            <person name="Fluegel L."/>
            <person name="Davis C.M."/>
            <person name="Simpson J.R."/>
            <person name="Lauterbach L."/>
            <person name="Steele A.D."/>
            <person name="Gui C."/>
            <person name="Meng S."/>
            <person name="Li G."/>
            <person name="Viehrig K."/>
            <person name="Ye F."/>
            <person name="Su P."/>
            <person name="Kiefer A.F."/>
            <person name="Nichols A."/>
            <person name="Cepeda A.J."/>
            <person name="Yan W."/>
            <person name="Fan B."/>
            <person name="Jiang Y."/>
            <person name="Adhikari A."/>
            <person name="Zheng C.-J."/>
            <person name="Schuster L."/>
            <person name="Cowan T.M."/>
            <person name="Smanski M.J."/>
            <person name="Chevrette M.G."/>
            <person name="De Carvalho L.P.S."/>
            <person name="Shen B."/>
        </authorList>
    </citation>
    <scope>NUCLEOTIDE SEQUENCE [LARGE SCALE GENOMIC DNA]</scope>
    <source>
        <strain evidence="8 9">NPDC004119</strain>
    </source>
</reference>
<dbReference type="SUPFAM" id="SSF51735">
    <property type="entry name" value="NAD(P)-binding Rossmann-fold domains"/>
    <property type="match status" value="1"/>
</dbReference>
<dbReference type="Pfam" id="PF08240">
    <property type="entry name" value="ADH_N"/>
    <property type="match status" value="1"/>
</dbReference>
<dbReference type="InterPro" id="IPR013154">
    <property type="entry name" value="ADH-like_N"/>
</dbReference>
<accession>A0ABW6NZG0</accession>